<name>A0A1Y6C8E5_9BACT</name>
<reference evidence="2" key="1">
    <citation type="submission" date="2017-04" db="EMBL/GenBank/DDBJ databases">
        <authorList>
            <person name="Varghese N."/>
            <person name="Submissions S."/>
        </authorList>
    </citation>
    <scope>NUCLEOTIDE SEQUENCE [LARGE SCALE GENOMIC DNA]</scope>
    <source>
        <strain evidence="2">RKEM611</strain>
    </source>
</reference>
<gene>
    <name evidence="1" type="ORF">SAMN06296036_11529</name>
</gene>
<sequence>MASSLLAPAARRLYFVARRERAGLFARTGIERITGLLRFANVAKLAIPQAPKIGVVRVGSALMISAEPISAAISNKVIIQPLMRKLRLVYSMEFYMRNRCESMI</sequence>
<proteinExistence type="predicted"/>
<dbReference type="RefSeq" id="WP_132319652.1">
    <property type="nucleotide sequence ID" value="NZ_FWZT01000015.1"/>
</dbReference>
<dbReference type="AlphaFoldDB" id="A0A1Y6C8E5"/>
<evidence type="ECO:0000313" key="1">
    <source>
        <dbReference type="EMBL" id="SMF48999.1"/>
    </source>
</evidence>
<protein>
    <submittedName>
        <fullName evidence="1">Uncharacterized protein</fullName>
    </submittedName>
</protein>
<accession>A0A1Y6C8E5</accession>
<dbReference type="Proteomes" id="UP000192907">
    <property type="component" value="Unassembled WGS sequence"/>
</dbReference>
<evidence type="ECO:0000313" key="2">
    <source>
        <dbReference type="Proteomes" id="UP000192907"/>
    </source>
</evidence>
<dbReference type="EMBL" id="FWZT01000015">
    <property type="protein sequence ID" value="SMF48999.1"/>
    <property type="molecule type" value="Genomic_DNA"/>
</dbReference>
<keyword evidence="2" id="KW-1185">Reference proteome</keyword>
<organism evidence="1 2">
    <name type="scientific">Pseudobacteriovorax antillogorgiicola</name>
    <dbReference type="NCBI Taxonomy" id="1513793"/>
    <lineage>
        <taxon>Bacteria</taxon>
        <taxon>Pseudomonadati</taxon>
        <taxon>Bdellovibrionota</taxon>
        <taxon>Oligoflexia</taxon>
        <taxon>Oligoflexales</taxon>
        <taxon>Pseudobacteriovoracaceae</taxon>
        <taxon>Pseudobacteriovorax</taxon>
    </lineage>
</organism>